<dbReference type="EMBL" id="JAJVCZ030000007">
    <property type="protein sequence ID" value="KAL0257973.1"/>
    <property type="molecule type" value="Genomic_DNA"/>
</dbReference>
<keyword evidence="2" id="KW-0812">Transmembrane</keyword>
<feature type="transmembrane region" description="Helical" evidence="2">
    <location>
        <begin position="58"/>
        <end position="78"/>
    </location>
</feature>
<keyword evidence="2" id="KW-1133">Transmembrane helix</keyword>
<evidence type="ECO:0000313" key="4">
    <source>
        <dbReference type="EMBL" id="KAL0257973.1"/>
    </source>
</evidence>
<feature type="chain" id="PRO_5046067008" evidence="3">
    <location>
        <begin position="21"/>
        <end position="460"/>
    </location>
</feature>
<feature type="transmembrane region" description="Helical" evidence="2">
    <location>
        <begin position="299"/>
        <end position="316"/>
    </location>
</feature>
<keyword evidence="2" id="KW-0472">Membrane</keyword>
<feature type="transmembrane region" description="Helical" evidence="2">
    <location>
        <begin position="328"/>
        <end position="350"/>
    </location>
</feature>
<keyword evidence="3" id="KW-0732">Signal</keyword>
<feature type="signal peptide" evidence="3">
    <location>
        <begin position="1"/>
        <end position="20"/>
    </location>
</feature>
<protein>
    <submittedName>
        <fullName evidence="4">Uncharacterized protein</fullName>
    </submittedName>
</protein>
<sequence length="460" mass="51503">MSMTRALRITAFAVAPIVSAAITMPGYTPSIHQREAIEKCPGFIGNSDLYGSGIRFGLYFQLFSSWLTNTFNSSAAAANHDYNSIFLLALLIAISVAAADGTIQPVEAYVMLHICFGFIFTVLSLLGVRVYFYTPSTLSEFLCEVRRQREILRGSIRERIQTVQTAFRHFREWLRSRSANEGEKEQRQQKEQQNGRRASIESMAAIGKNTICSKLVRNLRKMHEASLPSSTLGLVRASTFEFTSDAVSFLKHPSLSWSGVAWRSVILSYLMGLNLWFWWSPWLAATATESGGGKVCAPSIYFFGHQHMAGALLIFFRSASIVLAIPALWLCWIILSASFAVWKFVLGFLARRFVVTSLGPDVWDKLDPGVKLAIGLCLTPFMLWDNVWLYVVVDGFLGSPVLLQGTYTFWNIESSALPGWSELWMPFISFMSRGVDLMGGPAEWKRRVQESESDSQVSIP</sequence>
<dbReference type="GeneID" id="92011226"/>
<feature type="compositionally biased region" description="Basic and acidic residues" evidence="1">
    <location>
        <begin position="179"/>
        <end position="194"/>
    </location>
</feature>
<dbReference type="Proteomes" id="UP001430584">
    <property type="component" value="Unassembled WGS sequence"/>
</dbReference>
<feature type="transmembrane region" description="Helical" evidence="2">
    <location>
        <begin position="109"/>
        <end position="132"/>
    </location>
</feature>
<feature type="region of interest" description="Disordered" evidence="1">
    <location>
        <begin position="179"/>
        <end position="199"/>
    </location>
</feature>
<dbReference type="RefSeq" id="XP_066631002.1">
    <property type="nucleotide sequence ID" value="XM_066778565.1"/>
</dbReference>
<evidence type="ECO:0000256" key="3">
    <source>
        <dbReference type="SAM" id="SignalP"/>
    </source>
</evidence>
<gene>
    <name evidence="4" type="ORF">SLS55_007141</name>
</gene>
<feature type="transmembrane region" description="Helical" evidence="2">
    <location>
        <begin position="85"/>
        <end position="103"/>
    </location>
</feature>
<accession>A0ABR3CBF7</accession>
<keyword evidence="5" id="KW-1185">Reference proteome</keyword>
<name>A0ABR3CBF7_9PEZI</name>
<feature type="transmembrane region" description="Helical" evidence="2">
    <location>
        <begin position="260"/>
        <end position="279"/>
    </location>
</feature>
<evidence type="ECO:0000313" key="5">
    <source>
        <dbReference type="Proteomes" id="UP001430584"/>
    </source>
</evidence>
<evidence type="ECO:0000256" key="1">
    <source>
        <dbReference type="SAM" id="MobiDB-lite"/>
    </source>
</evidence>
<comment type="caution">
    <text evidence="4">The sequence shown here is derived from an EMBL/GenBank/DDBJ whole genome shotgun (WGS) entry which is preliminary data.</text>
</comment>
<evidence type="ECO:0000256" key="2">
    <source>
        <dbReference type="SAM" id="Phobius"/>
    </source>
</evidence>
<organism evidence="4 5">
    <name type="scientific">Diplodia seriata</name>
    <dbReference type="NCBI Taxonomy" id="420778"/>
    <lineage>
        <taxon>Eukaryota</taxon>
        <taxon>Fungi</taxon>
        <taxon>Dikarya</taxon>
        <taxon>Ascomycota</taxon>
        <taxon>Pezizomycotina</taxon>
        <taxon>Dothideomycetes</taxon>
        <taxon>Dothideomycetes incertae sedis</taxon>
        <taxon>Botryosphaeriales</taxon>
        <taxon>Botryosphaeriaceae</taxon>
        <taxon>Diplodia</taxon>
    </lineage>
</organism>
<reference evidence="4 5" key="1">
    <citation type="submission" date="2024-02" db="EMBL/GenBank/DDBJ databases">
        <title>De novo assembly and annotation of 12 fungi associated with fruit tree decline syndrome in Ontario, Canada.</title>
        <authorList>
            <person name="Sulman M."/>
            <person name="Ellouze W."/>
            <person name="Ilyukhin E."/>
        </authorList>
    </citation>
    <scope>NUCLEOTIDE SEQUENCE [LARGE SCALE GENOMIC DNA]</scope>
    <source>
        <strain evidence="4 5">FDS-637</strain>
    </source>
</reference>
<proteinExistence type="predicted"/>